<evidence type="ECO:0008006" key="4">
    <source>
        <dbReference type="Google" id="ProtNLM"/>
    </source>
</evidence>
<protein>
    <recommendedName>
        <fullName evidence="4">LIM interaction domain-containing protein</fullName>
    </recommendedName>
</protein>
<feature type="compositionally biased region" description="Low complexity" evidence="1">
    <location>
        <begin position="270"/>
        <end position="317"/>
    </location>
</feature>
<feature type="region of interest" description="Disordered" evidence="1">
    <location>
        <begin position="1"/>
        <end position="26"/>
    </location>
</feature>
<sequence>MAQYPPGMNMQPGFPHGHPGMAPGPNQHMGPQIQMHPGMSGPPQVSQASAMMGMQPGAVGGMPGANGMAVAGMGGQHPGAGMAMPGQNMAGPQGNMQASMAQQQFMMQQQQQHQQQMLQNNPQVMQQLQQRNAMMQQRAQQLGMTQQQLQSLNPAQMSSLFSNQAAFLNNAAAQQQQQQQQQPPGTIQLPDHLRQQQMAATLRAHQTQAQQSQLLAQQQAMQHVNSQHSNQSQQSGPHPQAQPGQPGPQGQPGHPGQMRPQSRMANPNEQGQQQQMQQQQGPPQHNQQPQQHQPTPPQANAQQGQQAMTPQQQQQIQQQQQVQQQQMAQAHMARQNFMLQRKLQMEAQRTTAAAQQSQMQQVQQAQQHLAGGQYILRLLLFADKLGSFSATDGEQDGRELDRWQRFIDQQFADDGRLALQLYDQPSKQIEIPRAVLGRYFWMYFETGASSLRLHTENAKEMKLQDGTGRCRLSCSNATLTVSYPNGARIDLSGPLVVMFGSGITQSAQIEAMEFKMDRCEEHMNRTEVEKVLLNLSPTMSNQKSPKMTKNKLPKAQQKLQQQQQGDGLTIESFPKAPKSQSGMSVRMLQFLEISETMNMMQELVTFAAEQRLPAASALDQLNAKYDSEPLPPQQQQQLPPHLMPNGLQAGTPQMRQAPPLNFASSPAMNHMALPNGVTSSPHMGQTLNLPLGLQPTGQGNMSSPNSGAMAAPPMLPQHSQQGTNSSAASANTSPMVSNKRRRSQVKMEEGDGGGGGEGKVKPSPRMGKKGKPN</sequence>
<feature type="compositionally biased region" description="Polar residues" evidence="1">
    <location>
        <begin position="676"/>
        <end position="688"/>
    </location>
</feature>
<comment type="caution">
    <text evidence="2">The sequence shown here is derived from an EMBL/GenBank/DDBJ whole genome shotgun (WGS) entry which is preliminary data.</text>
</comment>
<evidence type="ECO:0000313" key="3">
    <source>
        <dbReference type="Proteomes" id="UP000192596"/>
    </source>
</evidence>
<dbReference type="STRING" id="1507870.A0A1V8TCK3"/>
<dbReference type="InParanoid" id="A0A1V8TCK3"/>
<evidence type="ECO:0000313" key="2">
    <source>
        <dbReference type="EMBL" id="OQO09117.1"/>
    </source>
</evidence>
<dbReference type="OrthoDB" id="774557at2759"/>
<dbReference type="Pfam" id="PF01803">
    <property type="entry name" value="LIM_bind"/>
    <property type="match status" value="1"/>
</dbReference>
<dbReference type="EMBL" id="NAJO01000011">
    <property type="protein sequence ID" value="OQO09117.1"/>
    <property type="molecule type" value="Genomic_DNA"/>
</dbReference>
<feature type="compositionally biased region" description="Polar residues" evidence="1">
    <location>
        <begin position="695"/>
        <end position="706"/>
    </location>
</feature>
<gene>
    <name evidence="2" type="ORF">B0A48_06008</name>
</gene>
<accession>A0A1V8TCK3</accession>
<feature type="region of interest" description="Disordered" evidence="1">
    <location>
        <begin position="627"/>
        <end position="651"/>
    </location>
</feature>
<dbReference type="AlphaFoldDB" id="A0A1V8TCK3"/>
<keyword evidence="3" id="KW-1185">Reference proteome</keyword>
<evidence type="ECO:0000256" key="1">
    <source>
        <dbReference type="SAM" id="MobiDB-lite"/>
    </source>
</evidence>
<organism evidence="2 3">
    <name type="scientific">Cryoendolithus antarcticus</name>
    <dbReference type="NCBI Taxonomy" id="1507870"/>
    <lineage>
        <taxon>Eukaryota</taxon>
        <taxon>Fungi</taxon>
        <taxon>Dikarya</taxon>
        <taxon>Ascomycota</taxon>
        <taxon>Pezizomycotina</taxon>
        <taxon>Dothideomycetes</taxon>
        <taxon>Dothideomycetidae</taxon>
        <taxon>Cladosporiales</taxon>
        <taxon>Cladosporiaceae</taxon>
        <taxon>Cryoendolithus</taxon>
    </lineage>
</organism>
<feature type="region of interest" description="Disordered" evidence="1">
    <location>
        <begin position="667"/>
        <end position="773"/>
    </location>
</feature>
<feature type="region of interest" description="Disordered" evidence="1">
    <location>
        <begin position="198"/>
        <end position="317"/>
    </location>
</feature>
<feature type="compositionally biased region" description="Low complexity" evidence="1">
    <location>
        <begin position="202"/>
        <end position="244"/>
    </location>
</feature>
<reference evidence="3" key="1">
    <citation type="submission" date="2017-03" db="EMBL/GenBank/DDBJ databases">
        <title>Genomes of endolithic fungi from Antarctica.</title>
        <authorList>
            <person name="Coleine C."/>
            <person name="Masonjones S."/>
            <person name="Stajich J.E."/>
        </authorList>
    </citation>
    <scope>NUCLEOTIDE SEQUENCE [LARGE SCALE GENOMIC DNA]</scope>
    <source>
        <strain evidence="3">CCFEE 5527</strain>
    </source>
</reference>
<feature type="compositionally biased region" description="Low complexity" evidence="1">
    <location>
        <begin position="723"/>
        <end position="733"/>
    </location>
</feature>
<feature type="compositionally biased region" description="Polar residues" evidence="1">
    <location>
        <begin position="259"/>
        <end position="269"/>
    </location>
</feature>
<proteinExistence type="predicted"/>
<name>A0A1V8TCK3_9PEZI</name>
<dbReference type="Proteomes" id="UP000192596">
    <property type="component" value="Unassembled WGS sequence"/>
</dbReference>
<dbReference type="InterPro" id="IPR029005">
    <property type="entry name" value="LIM-bd/SEUSS"/>
</dbReference>
<dbReference type="PANTHER" id="PTHR10378">
    <property type="entry name" value="LIM DOMAIN-BINDING PROTEIN"/>
    <property type="match status" value="1"/>
</dbReference>